<evidence type="ECO:0000313" key="2">
    <source>
        <dbReference type="EMBL" id="MPC70741.1"/>
    </source>
</evidence>
<evidence type="ECO:0000256" key="1">
    <source>
        <dbReference type="SAM" id="MobiDB-lite"/>
    </source>
</evidence>
<gene>
    <name evidence="2" type="ORF">E2C01_064997</name>
</gene>
<evidence type="ECO:0000313" key="3">
    <source>
        <dbReference type="Proteomes" id="UP000324222"/>
    </source>
</evidence>
<comment type="caution">
    <text evidence="2">The sequence shown here is derived from an EMBL/GenBank/DDBJ whole genome shotgun (WGS) entry which is preliminary data.</text>
</comment>
<dbReference type="EMBL" id="VSRR010031628">
    <property type="protein sequence ID" value="MPC70741.1"/>
    <property type="molecule type" value="Genomic_DNA"/>
</dbReference>
<feature type="region of interest" description="Disordered" evidence="1">
    <location>
        <begin position="1"/>
        <end position="41"/>
    </location>
</feature>
<proteinExistence type="predicted"/>
<dbReference type="AlphaFoldDB" id="A0A5B7HDB3"/>
<protein>
    <submittedName>
        <fullName evidence="2">Uncharacterized protein</fullName>
    </submittedName>
</protein>
<dbReference type="Proteomes" id="UP000324222">
    <property type="component" value="Unassembled WGS sequence"/>
</dbReference>
<sequence length="78" mass="8007">MIAQFSPGGGGGKDGRRGGTSERGRHTTTRTSKGKSVGSNGVFIGVSDTNISFASESKGKTHRFTGCNTCPSWTPVAS</sequence>
<feature type="compositionally biased region" description="Basic and acidic residues" evidence="1">
    <location>
        <begin position="13"/>
        <end position="25"/>
    </location>
</feature>
<name>A0A5B7HDB3_PORTR</name>
<accession>A0A5B7HDB3</accession>
<organism evidence="2 3">
    <name type="scientific">Portunus trituberculatus</name>
    <name type="common">Swimming crab</name>
    <name type="synonym">Neptunus trituberculatus</name>
    <dbReference type="NCBI Taxonomy" id="210409"/>
    <lineage>
        <taxon>Eukaryota</taxon>
        <taxon>Metazoa</taxon>
        <taxon>Ecdysozoa</taxon>
        <taxon>Arthropoda</taxon>
        <taxon>Crustacea</taxon>
        <taxon>Multicrustacea</taxon>
        <taxon>Malacostraca</taxon>
        <taxon>Eumalacostraca</taxon>
        <taxon>Eucarida</taxon>
        <taxon>Decapoda</taxon>
        <taxon>Pleocyemata</taxon>
        <taxon>Brachyura</taxon>
        <taxon>Eubrachyura</taxon>
        <taxon>Portunoidea</taxon>
        <taxon>Portunidae</taxon>
        <taxon>Portuninae</taxon>
        <taxon>Portunus</taxon>
    </lineage>
</organism>
<keyword evidence="3" id="KW-1185">Reference proteome</keyword>
<reference evidence="2 3" key="1">
    <citation type="submission" date="2019-05" db="EMBL/GenBank/DDBJ databases">
        <title>Another draft genome of Portunus trituberculatus and its Hox gene families provides insights of decapod evolution.</title>
        <authorList>
            <person name="Jeong J.-H."/>
            <person name="Song I."/>
            <person name="Kim S."/>
            <person name="Choi T."/>
            <person name="Kim D."/>
            <person name="Ryu S."/>
            <person name="Kim W."/>
        </authorList>
    </citation>
    <scope>NUCLEOTIDE SEQUENCE [LARGE SCALE GENOMIC DNA]</scope>
    <source>
        <tissue evidence="2">Muscle</tissue>
    </source>
</reference>